<reference evidence="2 3" key="1">
    <citation type="submission" date="2019-03" db="EMBL/GenBank/DDBJ databases">
        <title>First draft genome of Liparis tanakae, snailfish: a comprehensive survey of snailfish specific genes.</title>
        <authorList>
            <person name="Kim W."/>
            <person name="Song I."/>
            <person name="Jeong J.-H."/>
            <person name="Kim D."/>
            <person name="Kim S."/>
            <person name="Ryu S."/>
            <person name="Song J.Y."/>
            <person name="Lee S.K."/>
        </authorList>
    </citation>
    <scope>NUCLEOTIDE SEQUENCE [LARGE SCALE GENOMIC DNA]</scope>
    <source>
        <tissue evidence="2">Muscle</tissue>
    </source>
</reference>
<feature type="region of interest" description="Disordered" evidence="1">
    <location>
        <begin position="1"/>
        <end position="25"/>
    </location>
</feature>
<evidence type="ECO:0000313" key="3">
    <source>
        <dbReference type="Proteomes" id="UP000314294"/>
    </source>
</evidence>
<organism evidence="2 3">
    <name type="scientific">Liparis tanakae</name>
    <name type="common">Tanaka's snailfish</name>
    <dbReference type="NCBI Taxonomy" id="230148"/>
    <lineage>
        <taxon>Eukaryota</taxon>
        <taxon>Metazoa</taxon>
        <taxon>Chordata</taxon>
        <taxon>Craniata</taxon>
        <taxon>Vertebrata</taxon>
        <taxon>Euteleostomi</taxon>
        <taxon>Actinopterygii</taxon>
        <taxon>Neopterygii</taxon>
        <taxon>Teleostei</taxon>
        <taxon>Neoteleostei</taxon>
        <taxon>Acanthomorphata</taxon>
        <taxon>Eupercaria</taxon>
        <taxon>Perciformes</taxon>
        <taxon>Cottioidei</taxon>
        <taxon>Cottales</taxon>
        <taxon>Liparidae</taxon>
        <taxon>Liparis</taxon>
    </lineage>
</organism>
<name>A0A4Z2IKX7_9TELE</name>
<gene>
    <name evidence="2" type="ORF">EYF80_011371</name>
</gene>
<proteinExistence type="predicted"/>
<dbReference type="EMBL" id="SRLO01000074">
    <property type="protein sequence ID" value="TNN78387.1"/>
    <property type="molecule type" value="Genomic_DNA"/>
</dbReference>
<evidence type="ECO:0000256" key="1">
    <source>
        <dbReference type="SAM" id="MobiDB-lite"/>
    </source>
</evidence>
<comment type="caution">
    <text evidence="2">The sequence shown here is derived from an EMBL/GenBank/DDBJ whole genome shotgun (WGS) entry which is preliminary data.</text>
</comment>
<accession>A0A4Z2IKX7</accession>
<feature type="region of interest" description="Disordered" evidence="1">
    <location>
        <begin position="129"/>
        <end position="196"/>
    </location>
</feature>
<dbReference type="AlphaFoldDB" id="A0A4Z2IKX7"/>
<dbReference type="Proteomes" id="UP000314294">
    <property type="component" value="Unassembled WGS sequence"/>
</dbReference>
<evidence type="ECO:0000313" key="2">
    <source>
        <dbReference type="EMBL" id="TNN78387.1"/>
    </source>
</evidence>
<sequence length="220" mass="24130">MNTGSRLFDPGVSLSSIRSRSTAPGGGFTSIHSWQDELMRKYGTSKVGIVTGSARLTQADCFVTLGLDGENTLAVVLQEAAAILGQSLDRLQPGQVLLVLQLTRVPRLQRGGLGEHVPQATVPRHRRLTNNWLSSRQNSRATASSHYSSKKKGKSRYTWSTSTTGGLADRAGTMRYTRDRKKNSTMRDTTFQPRMKPQPTTLEARVMTCPTTSGARMFVT</sequence>
<feature type="compositionally biased region" description="Polar residues" evidence="1">
    <location>
        <begin position="13"/>
        <end position="22"/>
    </location>
</feature>
<feature type="compositionally biased region" description="Polar residues" evidence="1">
    <location>
        <begin position="129"/>
        <end position="143"/>
    </location>
</feature>
<protein>
    <submittedName>
        <fullName evidence="2">Uncharacterized protein</fullName>
    </submittedName>
</protein>
<keyword evidence="3" id="KW-1185">Reference proteome</keyword>